<feature type="compositionally biased region" description="Polar residues" evidence="1">
    <location>
        <begin position="255"/>
        <end position="278"/>
    </location>
</feature>
<feature type="transmembrane region" description="Helical" evidence="2">
    <location>
        <begin position="44"/>
        <end position="64"/>
    </location>
</feature>
<reference evidence="3 4" key="1">
    <citation type="submission" date="2016-03" db="EMBL/GenBank/DDBJ databases">
        <authorList>
            <person name="Ploux O."/>
        </authorList>
    </citation>
    <scope>NUCLEOTIDE SEQUENCE [LARGE SCALE GENOMIC DNA]</scope>
    <source>
        <strain evidence="3 4">UAMH 11012</strain>
    </source>
</reference>
<keyword evidence="2" id="KW-1133">Transmembrane helix</keyword>
<keyword evidence="2" id="KW-0472">Membrane</keyword>
<feature type="transmembrane region" description="Helical" evidence="2">
    <location>
        <begin position="6"/>
        <end position="24"/>
    </location>
</feature>
<feature type="transmembrane region" description="Helical" evidence="2">
    <location>
        <begin position="152"/>
        <end position="169"/>
    </location>
</feature>
<name>A0A1L7XQ21_9HELO</name>
<keyword evidence="4" id="KW-1185">Reference proteome</keyword>
<organism evidence="3 4">
    <name type="scientific">Phialocephala subalpina</name>
    <dbReference type="NCBI Taxonomy" id="576137"/>
    <lineage>
        <taxon>Eukaryota</taxon>
        <taxon>Fungi</taxon>
        <taxon>Dikarya</taxon>
        <taxon>Ascomycota</taxon>
        <taxon>Pezizomycotina</taxon>
        <taxon>Leotiomycetes</taxon>
        <taxon>Helotiales</taxon>
        <taxon>Mollisiaceae</taxon>
        <taxon>Phialocephala</taxon>
        <taxon>Phialocephala fortinii species complex</taxon>
    </lineage>
</organism>
<dbReference type="EMBL" id="FJOG01000042">
    <property type="protein sequence ID" value="CZR67123.1"/>
    <property type="molecule type" value="Genomic_DNA"/>
</dbReference>
<dbReference type="AlphaFoldDB" id="A0A1L7XQ21"/>
<dbReference type="PANTHER" id="PTHR35179">
    <property type="entry name" value="PROTEIN CBG02620"/>
    <property type="match status" value="1"/>
</dbReference>
<evidence type="ECO:0008006" key="5">
    <source>
        <dbReference type="Google" id="ProtNLM"/>
    </source>
</evidence>
<feature type="transmembrane region" description="Helical" evidence="2">
    <location>
        <begin position="112"/>
        <end position="132"/>
    </location>
</feature>
<dbReference type="Proteomes" id="UP000184330">
    <property type="component" value="Unassembled WGS sequence"/>
</dbReference>
<dbReference type="PANTHER" id="PTHR35179:SF1">
    <property type="entry name" value="INTEGRAL MEMBRANE PROTEIN"/>
    <property type="match status" value="1"/>
</dbReference>
<gene>
    <name evidence="3" type="ORF">PAC_17022</name>
</gene>
<dbReference type="OrthoDB" id="3205825at2759"/>
<feature type="transmembrane region" description="Helical" evidence="2">
    <location>
        <begin position="189"/>
        <end position="208"/>
    </location>
</feature>
<feature type="transmembrane region" description="Helical" evidence="2">
    <location>
        <begin position="70"/>
        <end position="91"/>
    </location>
</feature>
<accession>A0A1L7XQ21</accession>
<protein>
    <recommendedName>
        <fullName evidence="5">Integral membrane protein</fullName>
    </recommendedName>
</protein>
<proteinExistence type="predicted"/>
<feature type="region of interest" description="Disordered" evidence="1">
    <location>
        <begin position="246"/>
        <end position="278"/>
    </location>
</feature>
<evidence type="ECO:0000256" key="1">
    <source>
        <dbReference type="SAM" id="MobiDB-lite"/>
    </source>
</evidence>
<evidence type="ECO:0000313" key="3">
    <source>
        <dbReference type="EMBL" id="CZR67123.1"/>
    </source>
</evidence>
<evidence type="ECO:0000256" key="2">
    <source>
        <dbReference type="SAM" id="Phobius"/>
    </source>
</evidence>
<sequence length="350" mass="39605">MEITSVYFGLFLGLLVPTMAKIILQTRSIWKRTRSLSNPYLYMIWTEVLVNLIFSLTTFLYLGGVIKGSLAYFFGVVTMWAIQTQFLSQIIANRVSLIMVNKRKSRLLKWSLFVLISIVNIAVYCIWIPAHMPSASPTMILLNDIWEHIEKCFFLVIDFGLNLYFLYLLRYRLIADGLSKYWRLFKFNAAIAVVSLSMDVLLLGFLSLPNPYDYVQFAPVAYIVKLYIELTMADLISKVVRSGSAQRGDEWYSGGNHTSSRTHPKPTTITQPDSFANGSAMMDTNISAGRVDRHRDEDQGAGIMKTVTTVVQSDMSEGGGSCEEYQVNTKRLTRDYSSTKSLNADDSTSQ</sequence>
<evidence type="ECO:0000313" key="4">
    <source>
        <dbReference type="Proteomes" id="UP000184330"/>
    </source>
</evidence>
<keyword evidence="2" id="KW-0812">Transmembrane</keyword>